<gene>
    <name evidence="2" type="ORF">JF50_19785</name>
</gene>
<dbReference type="Pfam" id="PF07369">
    <property type="entry name" value="DUF1488"/>
    <property type="match status" value="1"/>
</dbReference>
<protein>
    <recommendedName>
        <fullName evidence="4">DUF1488 domain-containing protein</fullName>
    </recommendedName>
</protein>
<evidence type="ECO:0000313" key="2">
    <source>
        <dbReference type="EMBL" id="KID55456.1"/>
    </source>
</evidence>
<dbReference type="KEGG" id="plz:S4054249_00145"/>
<feature type="transmembrane region" description="Helical" evidence="1">
    <location>
        <begin position="20"/>
        <end position="41"/>
    </location>
</feature>
<evidence type="ECO:0000256" key="1">
    <source>
        <dbReference type="SAM" id="Phobius"/>
    </source>
</evidence>
<keyword evidence="1" id="KW-0472">Membrane</keyword>
<evidence type="ECO:0000313" key="3">
    <source>
        <dbReference type="Proteomes" id="UP000031327"/>
    </source>
</evidence>
<accession>A0A0C1Q4G5</accession>
<comment type="caution">
    <text evidence="2">The sequence shown here is derived from an EMBL/GenBank/DDBJ whole genome shotgun (WGS) entry which is preliminary data.</text>
</comment>
<dbReference type="InterPro" id="IPR009962">
    <property type="entry name" value="DUF1488"/>
</dbReference>
<dbReference type="RefSeq" id="WP_039611114.1">
    <property type="nucleotide sequence ID" value="NZ_CP015411.1"/>
</dbReference>
<keyword evidence="1" id="KW-1133">Transmembrane helix</keyword>
<dbReference type="AlphaFoldDB" id="A0A0C1Q4G5"/>
<dbReference type="Gene3D" id="3.30.160.140">
    <property type="entry name" value="Shew3726-like"/>
    <property type="match status" value="1"/>
</dbReference>
<proteinExistence type="predicted"/>
<dbReference type="Proteomes" id="UP000031327">
    <property type="component" value="Unassembled WGS sequence"/>
</dbReference>
<keyword evidence="1" id="KW-0812">Transmembrane</keyword>
<sequence>MNQAVLFNDDIHFDAALSRLVFTAMVSGMIVPCVIAVPATLEEPLVHFRNHQFDYEMQAEELIEDESYSASGEIELTFL</sequence>
<dbReference type="InterPro" id="IPR036692">
    <property type="entry name" value="Shew3726-like_sf"/>
</dbReference>
<reference evidence="2 3" key="1">
    <citation type="submission" date="2014-12" db="EMBL/GenBank/DDBJ databases">
        <title>Draft Genome Sequence of Pseudoalteromonas luteoviolacea HI1.</title>
        <authorList>
            <person name="Asahina A.Y."/>
            <person name="Hadfield M.G."/>
        </authorList>
    </citation>
    <scope>NUCLEOTIDE SEQUENCE [LARGE SCALE GENOMIC DNA]</scope>
    <source>
        <strain evidence="2 3">HI1</strain>
    </source>
</reference>
<dbReference type="OrthoDB" id="6465020at2"/>
<evidence type="ECO:0008006" key="4">
    <source>
        <dbReference type="Google" id="ProtNLM"/>
    </source>
</evidence>
<organism evidence="2 3">
    <name type="scientific">Pseudoalteromonas luteoviolacea</name>
    <dbReference type="NCBI Taxonomy" id="43657"/>
    <lineage>
        <taxon>Bacteria</taxon>
        <taxon>Pseudomonadati</taxon>
        <taxon>Pseudomonadota</taxon>
        <taxon>Gammaproteobacteria</taxon>
        <taxon>Alteromonadales</taxon>
        <taxon>Pseudoalteromonadaceae</taxon>
        <taxon>Pseudoalteromonas</taxon>
    </lineage>
</organism>
<dbReference type="EMBL" id="JWIC01000008">
    <property type="protein sequence ID" value="KID55456.1"/>
    <property type="molecule type" value="Genomic_DNA"/>
</dbReference>
<dbReference type="SUPFAM" id="SSF160272">
    <property type="entry name" value="Shew3726-like"/>
    <property type="match status" value="1"/>
</dbReference>
<name>A0A0C1Q4G5_9GAMM</name>